<accession>A0ABU5QFP0</accession>
<dbReference type="Proteomes" id="UP001302949">
    <property type="component" value="Unassembled WGS sequence"/>
</dbReference>
<dbReference type="RefSeq" id="WP_323298507.1">
    <property type="nucleotide sequence ID" value="NZ_JAYFUM010000026.1"/>
</dbReference>
<keyword evidence="2" id="KW-1185">Reference proteome</keyword>
<comment type="caution">
    <text evidence="1">The sequence shown here is derived from an EMBL/GenBank/DDBJ whole genome shotgun (WGS) entry which is preliminary data.</text>
</comment>
<evidence type="ECO:0000313" key="2">
    <source>
        <dbReference type="Proteomes" id="UP001302949"/>
    </source>
</evidence>
<gene>
    <name evidence="1" type="ORF">VB248_19515</name>
</gene>
<proteinExistence type="predicted"/>
<sequence>MINFDFKQHFQKLKEAPNKLAESYIERDWSRYYDSLSKEEQQEFKAAFDEYLRKQNIQYKEQIAFGKEMMLKAGLKIS</sequence>
<organism evidence="1 2">
    <name type="scientific">Arcicella rigui</name>
    <dbReference type="NCBI Taxonomy" id="797020"/>
    <lineage>
        <taxon>Bacteria</taxon>
        <taxon>Pseudomonadati</taxon>
        <taxon>Bacteroidota</taxon>
        <taxon>Cytophagia</taxon>
        <taxon>Cytophagales</taxon>
        <taxon>Flectobacillaceae</taxon>
        <taxon>Arcicella</taxon>
    </lineage>
</organism>
<name>A0ABU5QFP0_9BACT</name>
<protein>
    <submittedName>
        <fullName evidence="1">Uncharacterized protein</fullName>
    </submittedName>
</protein>
<reference evidence="1 2" key="1">
    <citation type="submission" date="2023-12" db="EMBL/GenBank/DDBJ databases">
        <title>Novel species of the genus Arcicella isolated from rivers.</title>
        <authorList>
            <person name="Lu H."/>
        </authorList>
    </citation>
    <scope>NUCLEOTIDE SEQUENCE [LARGE SCALE GENOMIC DNA]</scope>
    <source>
        <strain evidence="1 2">KCTC 23307</strain>
    </source>
</reference>
<evidence type="ECO:0000313" key="1">
    <source>
        <dbReference type="EMBL" id="MEA5141352.1"/>
    </source>
</evidence>
<dbReference type="EMBL" id="JAYFUM010000026">
    <property type="protein sequence ID" value="MEA5141352.1"/>
    <property type="molecule type" value="Genomic_DNA"/>
</dbReference>